<sequence length="320" mass="37219">MENNQPLVSIVVVSYQQVDFLKECIESILLQTYKNIEIIIADDGSTDRSPELIRSFAAANSNIIPILSPVNKGISINLNLGMEQCRGQYICIIAGDDIMYPSKIEKQVAFLNENAEFELCYHNVDVYDEDTKTILYKWMDKFLPCRNAPDALFRAAWNLKKNNRKTPSGSWFGRASYLKYARNDWRTYSSHEFIFTMGMYAAKPDAKWHTLTEVLGMYRTHSKGLSKNNGKWQKTAEEMSVCYSLARVKFPQFTRAINNEEAFWWFMELLYNQVPGEYRGIYLKEFLRKYGLGRYLYLQTCRVLLSDKLKAVRKLVKEPA</sequence>
<protein>
    <recommendedName>
        <fullName evidence="1">Glycosyltransferase 2-like domain-containing protein</fullName>
    </recommendedName>
</protein>
<dbReference type="Pfam" id="PF00535">
    <property type="entry name" value="Glycos_transf_2"/>
    <property type="match status" value="1"/>
</dbReference>
<dbReference type="Gene3D" id="3.90.550.10">
    <property type="entry name" value="Spore Coat Polysaccharide Biosynthesis Protein SpsA, Chain A"/>
    <property type="match status" value="1"/>
</dbReference>
<dbReference type="CDD" id="cd00761">
    <property type="entry name" value="Glyco_tranf_GTA_type"/>
    <property type="match status" value="1"/>
</dbReference>
<dbReference type="InterPro" id="IPR001173">
    <property type="entry name" value="Glyco_trans_2-like"/>
</dbReference>
<evidence type="ECO:0000313" key="2">
    <source>
        <dbReference type="EMBL" id="OQP55299.1"/>
    </source>
</evidence>
<dbReference type="InterPro" id="IPR029044">
    <property type="entry name" value="Nucleotide-diphossugar_trans"/>
</dbReference>
<organism evidence="2 3">
    <name type="scientific">Niastella koreensis</name>
    <dbReference type="NCBI Taxonomy" id="354356"/>
    <lineage>
        <taxon>Bacteria</taxon>
        <taxon>Pseudomonadati</taxon>
        <taxon>Bacteroidota</taxon>
        <taxon>Chitinophagia</taxon>
        <taxon>Chitinophagales</taxon>
        <taxon>Chitinophagaceae</taxon>
        <taxon>Niastella</taxon>
    </lineage>
</organism>
<proteinExistence type="predicted"/>
<comment type="caution">
    <text evidence="2">The sequence shown here is derived from an EMBL/GenBank/DDBJ whole genome shotgun (WGS) entry which is preliminary data.</text>
</comment>
<dbReference type="RefSeq" id="WP_014222894.1">
    <property type="nucleotide sequence ID" value="NZ_LWBO01000001.1"/>
</dbReference>
<reference evidence="2 3" key="1">
    <citation type="submission" date="2016-04" db="EMBL/GenBank/DDBJ databases">
        <authorList>
            <person name="Chen L."/>
            <person name="Zhuang W."/>
            <person name="Wang G."/>
        </authorList>
    </citation>
    <scope>NUCLEOTIDE SEQUENCE [LARGE SCALE GENOMIC DNA]</scope>
    <source>
        <strain evidence="3">GR20</strain>
    </source>
</reference>
<evidence type="ECO:0000313" key="3">
    <source>
        <dbReference type="Proteomes" id="UP000192277"/>
    </source>
</evidence>
<dbReference type="SUPFAM" id="SSF53448">
    <property type="entry name" value="Nucleotide-diphospho-sugar transferases"/>
    <property type="match status" value="1"/>
</dbReference>
<dbReference type="Proteomes" id="UP000192277">
    <property type="component" value="Unassembled WGS sequence"/>
</dbReference>
<dbReference type="PANTHER" id="PTHR22916:SF3">
    <property type="entry name" value="UDP-GLCNAC:BETAGAL BETA-1,3-N-ACETYLGLUCOSAMINYLTRANSFERASE-LIKE PROTEIN 1"/>
    <property type="match status" value="1"/>
</dbReference>
<dbReference type="EMBL" id="LWBO01000001">
    <property type="protein sequence ID" value="OQP55299.1"/>
    <property type="molecule type" value="Genomic_DNA"/>
</dbReference>
<name>A0ABX3P5S0_9BACT</name>
<feature type="domain" description="Glycosyltransferase 2-like" evidence="1">
    <location>
        <begin position="9"/>
        <end position="146"/>
    </location>
</feature>
<evidence type="ECO:0000259" key="1">
    <source>
        <dbReference type="Pfam" id="PF00535"/>
    </source>
</evidence>
<keyword evidence="3" id="KW-1185">Reference proteome</keyword>
<accession>A0ABX3P5S0</accession>
<dbReference type="PANTHER" id="PTHR22916">
    <property type="entry name" value="GLYCOSYLTRANSFERASE"/>
    <property type="match status" value="1"/>
</dbReference>
<gene>
    <name evidence="2" type="ORF">A4D02_03045</name>
</gene>